<accession>A0A173YZE1</accession>
<gene>
    <name evidence="2" type="ORF">ERS852395_01059</name>
</gene>
<proteinExistence type="predicted"/>
<evidence type="ECO:0000259" key="1">
    <source>
        <dbReference type="PROSITE" id="PS50943"/>
    </source>
</evidence>
<feature type="domain" description="HTH cro/C1-type" evidence="1">
    <location>
        <begin position="26"/>
        <end position="84"/>
    </location>
</feature>
<dbReference type="InterPro" id="IPR001387">
    <property type="entry name" value="Cro/C1-type_HTH"/>
</dbReference>
<protein>
    <submittedName>
        <fullName evidence="2">Putative zinc finger/helix-turn-helix protein, YgiT family</fullName>
    </submittedName>
</protein>
<dbReference type="GO" id="GO:0003677">
    <property type="term" value="F:DNA binding"/>
    <property type="evidence" value="ECO:0007669"/>
    <property type="project" value="InterPro"/>
</dbReference>
<dbReference type="SMART" id="SM00530">
    <property type="entry name" value="HTH_XRE"/>
    <property type="match status" value="1"/>
</dbReference>
<organism evidence="2 3">
    <name type="scientific">Blautia obeum</name>
    <dbReference type="NCBI Taxonomy" id="40520"/>
    <lineage>
        <taxon>Bacteria</taxon>
        <taxon>Bacillati</taxon>
        <taxon>Bacillota</taxon>
        <taxon>Clostridia</taxon>
        <taxon>Lachnospirales</taxon>
        <taxon>Lachnospiraceae</taxon>
        <taxon>Blautia</taxon>
    </lineage>
</organism>
<name>A0A173YZE1_9FIRM</name>
<reference evidence="2 3" key="1">
    <citation type="submission" date="2015-09" db="EMBL/GenBank/DDBJ databases">
        <authorList>
            <consortium name="Pathogen Informatics"/>
        </authorList>
    </citation>
    <scope>NUCLEOTIDE SEQUENCE [LARGE SCALE GENOMIC DNA]</scope>
    <source>
        <strain evidence="2 3">2789STDY5608838</strain>
    </source>
</reference>
<dbReference type="SUPFAM" id="SSF47413">
    <property type="entry name" value="lambda repressor-like DNA-binding domains"/>
    <property type="match status" value="1"/>
</dbReference>
<dbReference type="Proteomes" id="UP000095447">
    <property type="component" value="Unassembled WGS sequence"/>
</dbReference>
<evidence type="ECO:0000313" key="3">
    <source>
        <dbReference type="Proteomes" id="UP000095447"/>
    </source>
</evidence>
<dbReference type="PROSITE" id="PS50943">
    <property type="entry name" value="HTH_CROC1"/>
    <property type="match status" value="1"/>
</dbReference>
<dbReference type="CDD" id="cd00093">
    <property type="entry name" value="HTH_XRE"/>
    <property type="match status" value="1"/>
</dbReference>
<evidence type="ECO:0000313" key="2">
    <source>
        <dbReference type="EMBL" id="CUN69344.1"/>
    </source>
</evidence>
<dbReference type="InterPro" id="IPR010982">
    <property type="entry name" value="Lambda_DNA-bd_dom_sf"/>
</dbReference>
<dbReference type="Gene3D" id="1.10.260.40">
    <property type="entry name" value="lambda repressor-like DNA-binding domains"/>
    <property type="match status" value="1"/>
</dbReference>
<dbReference type="EMBL" id="CYZA01000004">
    <property type="protein sequence ID" value="CUN69344.1"/>
    <property type="molecule type" value="Genomic_DNA"/>
</dbReference>
<dbReference type="AlphaFoldDB" id="A0A173YZE1"/>
<sequence length="163" mass="19127">MVCNRISNKLFAAKGEKQDMSTGENIKRIRKFRGMTQKELGIAIGIGEESASPRMAQYETDNRTPRKEMLHKMAVVLDVDPRNISIPTGYREEDMIYRLLVLEDYFPEMKLERNGRTGEVVINLQNKKINEFLYQWGTIRGKKKQGMISEDEYMQWKYCRNHA</sequence>